<gene>
    <name evidence="4" type="ORF">MMF97_10545</name>
</gene>
<evidence type="ECO:0000259" key="2">
    <source>
        <dbReference type="Pfam" id="PF06580"/>
    </source>
</evidence>
<feature type="transmembrane region" description="Helical" evidence="1">
    <location>
        <begin position="731"/>
        <end position="750"/>
    </location>
</feature>
<keyword evidence="1" id="KW-0472">Membrane</keyword>
<dbReference type="Pfam" id="PF06580">
    <property type="entry name" value="His_kinase"/>
    <property type="match status" value="1"/>
</dbReference>
<feature type="domain" description="Two component regulator three Y" evidence="3">
    <location>
        <begin position="667"/>
        <end position="723"/>
    </location>
</feature>
<dbReference type="InterPro" id="IPR013783">
    <property type="entry name" value="Ig-like_fold"/>
</dbReference>
<dbReference type="Gene3D" id="2.130.10.10">
    <property type="entry name" value="YVTN repeat-like/Quinoprotein amine dehydrogenase"/>
    <property type="match status" value="3"/>
</dbReference>
<feature type="domain" description="Signal transduction histidine kinase internal region" evidence="2">
    <location>
        <begin position="775"/>
        <end position="854"/>
    </location>
</feature>
<dbReference type="InterPro" id="IPR011123">
    <property type="entry name" value="Y_Y_Y"/>
</dbReference>
<evidence type="ECO:0000313" key="4">
    <source>
        <dbReference type="EMBL" id="MCJ0743151.1"/>
    </source>
</evidence>
<dbReference type="PANTHER" id="PTHR34220">
    <property type="entry name" value="SENSOR HISTIDINE KINASE YPDA"/>
    <property type="match status" value="1"/>
</dbReference>
<protein>
    <submittedName>
        <fullName evidence="4">Histidine kinase</fullName>
    </submittedName>
</protein>
<dbReference type="Pfam" id="PF07494">
    <property type="entry name" value="Reg_prop"/>
    <property type="match status" value="3"/>
</dbReference>
<keyword evidence="4" id="KW-0418">Kinase</keyword>
<dbReference type="InterPro" id="IPR010559">
    <property type="entry name" value="Sig_transdc_His_kin_internal"/>
</dbReference>
<dbReference type="Gene3D" id="2.60.40.10">
    <property type="entry name" value="Immunoglobulins"/>
    <property type="match status" value="1"/>
</dbReference>
<reference evidence="4" key="1">
    <citation type="submission" date="2022-03" db="EMBL/GenBank/DDBJ databases">
        <authorList>
            <person name="Woo C.Y."/>
        </authorList>
    </citation>
    <scope>NUCLEOTIDE SEQUENCE</scope>
    <source>
        <strain evidence="4">CYS-01</strain>
    </source>
</reference>
<accession>A0ABS9ZXU7</accession>
<organism evidence="4 5">
    <name type="scientific">Pedobacter montanisoli</name>
    <dbReference type="NCBI Taxonomy" id="2923277"/>
    <lineage>
        <taxon>Bacteria</taxon>
        <taxon>Pseudomonadati</taxon>
        <taxon>Bacteroidota</taxon>
        <taxon>Sphingobacteriia</taxon>
        <taxon>Sphingobacteriales</taxon>
        <taxon>Sphingobacteriaceae</taxon>
        <taxon>Pedobacter</taxon>
    </lineage>
</organism>
<dbReference type="SUPFAM" id="SSF63829">
    <property type="entry name" value="Calcium-dependent phosphotriesterase"/>
    <property type="match status" value="2"/>
</dbReference>
<dbReference type="InterPro" id="IPR036890">
    <property type="entry name" value="HATPase_C_sf"/>
</dbReference>
<dbReference type="Gene3D" id="3.30.565.10">
    <property type="entry name" value="Histidine kinase-like ATPase, C-terminal domain"/>
    <property type="match status" value="1"/>
</dbReference>
<dbReference type="PANTHER" id="PTHR34220:SF7">
    <property type="entry name" value="SENSOR HISTIDINE KINASE YPDA"/>
    <property type="match status" value="1"/>
</dbReference>
<proteinExistence type="predicted"/>
<keyword evidence="4" id="KW-0808">Transferase</keyword>
<keyword evidence="1" id="KW-0812">Transmembrane</keyword>
<dbReference type="RefSeq" id="WP_243362232.1">
    <property type="nucleotide sequence ID" value="NZ_JALGBH010000002.1"/>
</dbReference>
<dbReference type="EMBL" id="JALGBH010000002">
    <property type="protein sequence ID" value="MCJ0743151.1"/>
    <property type="molecule type" value="Genomic_DNA"/>
</dbReference>
<evidence type="ECO:0000256" key="1">
    <source>
        <dbReference type="SAM" id="Phobius"/>
    </source>
</evidence>
<dbReference type="GO" id="GO:0016301">
    <property type="term" value="F:kinase activity"/>
    <property type="evidence" value="ECO:0007669"/>
    <property type="project" value="UniProtKB-KW"/>
</dbReference>
<comment type="caution">
    <text evidence="4">The sequence shown here is derived from an EMBL/GenBank/DDBJ whole genome shotgun (WGS) entry which is preliminary data.</text>
</comment>
<keyword evidence="5" id="KW-1185">Reference proteome</keyword>
<keyword evidence="1" id="KW-1133">Transmembrane helix</keyword>
<dbReference type="InterPro" id="IPR050640">
    <property type="entry name" value="Bact_2-comp_sensor_kinase"/>
</dbReference>
<dbReference type="SUPFAM" id="SSF101898">
    <property type="entry name" value="NHL repeat"/>
    <property type="match status" value="1"/>
</dbReference>
<evidence type="ECO:0000313" key="5">
    <source>
        <dbReference type="Proteomes" id="UP001165460"/>
    </source>
</evidence>
<dbReference type="Pfam" id="PF07495">
    <property type="entry name" value="Y_Y_Y"/>
    <property type="match status" value="1"/>
</dbReference>
<sequence length="977" mass="112904">MTNKKLTYYFVWLLLVVLPLSTLKAQKIYLPHYTTKQGLPSNNCFFSIQDKKGYLWIATDAGVSRFDGTVFENFTVNNGLPDNQILQLREDSKGRIWFLSLNGQLSYFYNGKIYNQDNNPQLKELNFNTVIVSFFEDSKGRIWFGTNTNLIGLWDGKSLSRLSALSQYNKFQNAFIYEDKNGNIWAYNENSTFLYTRGNFLLVGDHIFPQSYKTVQYHNHHTFLVDNTGLNLKEGPNNTLLFTIPKELAASKLGYIFYDGNELWLSNNHGAYKVDQQGNTEHFLGNEDVNQILKDRTGNVWFITKNGIYKMPNNNEQLFILDKEYGLTENNLKSIYKDNRNRLWLGTGNAQINILNLHNKKVENFSLPDKDKFNAIKQLGFNIQDNKMYFVSDYGLGSIDANYPASKNISYLKEKENLFFVVKNFTFNKFNNLSIALSSGVFTLNDNNLSFSTQKSDFQKSLKGRAYRVFYDHNNNLWFSNINGLNEIRNKSVYPHYQNHPLLKKRINDIQQLPDQTLVLATDGYGILYYKNNKILNQITTVNGLSNNIVNRLFVKNNAVWAISNTGINRITLHKNIPSITSFDYLNEVLSDDLNDLYIDSDTAYFATKNGLLYFAHKQSIQNNPAPQVYISSVSKNHQDLDLGVPNSILQPDEQNITINYSAIDFKNRNIIYRYRLKADATWIETKSRRLDLTSLEPGSYVFEVCAKSQDSKWSKASTFSFTLKKYFYQTWWFICIIIVLAACLLYLIASDITKRKKNKEQEQLLLRNKVLMLEQKALQAMMNPHFVFNVMNSIQHYINTKNTSSANKVLTGFAKLIRKNLEVCTKSYINLEEEIEYLNLYLSLEKYRFGDKFNYHIIINDEIDKDETYIPSMLLQPFIENAIWHGIMPKEEGGTVTIDIGVLEKESDCLLIKIIDDGIGIENSLKNKQKSHQSKGMSLTLERINLLNKIEAKSIRFKVQQNGNWGTTVTINIPMN</sequence>
<dbReference type="Proteomes" id="UP001165460">
    <property type="component" value="Unassembled WGS sequence"/>
</dbReference>
<evidence type="ECO:0000259" key="3">
    <source>
        <dbReference type="Pfam" id="PF07495"/>
    </source>
</evidence>
<dbReference type="InterPro" id="IPR015943">
    <property type="entry name" value="WD40/YVTN_repeat-like_dom_sf"/>
</dbReference>
<name>A0ABS9ZXU7_9SPHI</name>
<dbReference type="InterPro" id="IPR011110">
    <property type="entry name" value="Reg_prop"/>
</dbReference>
<dbReference type="SUPFAM" id="SSF55874">
    <property type="entry name" value="ATPase domain of HSP90 chaperone/DNA topoisomerase II/histidine kinase"/>
    <property type="match status" value="1"/>
</dbReference>